<accession>A0A517QJE2</accession>
<organism evidence="2 3">
    <name type="scientific">Thalassoglobus polymorphus</name>
    <dbReference type="NCBI Taxonomy" id="2527994"/>
    <lineage>
        <taxon>Bacteria</taxon>
        <taxon>Pseudomonadati</taxon>
        <taxon>Planctomycetota</taxon>
        <taxon>Planctomycetia</taxon>
        <taxon>Planctomycetales</taxon>
        <taxon>Planctomycetaceae</taxon>
        <taxon>Thalassoglobus</taxon>
    </lineage>
</organism>
<dbReference type="EC" id="3.5.1.108" evidence="1"/>
<keyword evidence="2" id="KW-0378">Hydrolase</keyword>
<sequence length="309" mass="33683">MQDFSQRLQNTIARPVQVSGFGLFGGIDVTLEFCPADPDHGIVFERVDLNSSVRIPALIEYVVPKPRCTVIAHQEASVSVIEHVMAALAGLQIDNCLIRLNAPEPPGCDGSSLAFVESLLKAGIVSQDSPRKCFVVDQTLMVTEVENIGIGAQPPKTSEYEIGFILDYGDGPIGRQSFQTQITPELFERELASCRTFVLESEVKTLQANGIGKRATPQNVLVFSDQGLIENSLRFPNECARHKALDCLGDFALLGCRLAGRFIATQSGHRTNHAIIRKIREQMIQSNAPATIPLPTSCFTPPSQHRAAS</sequence>
<dbReference type="SUPFAM" id="SSF54211">
    <property type="entry name" value="Ribosomal protein S5 domain 2-like"/>
    <property type="match status" value="2"/>
</dbReference>
<dbReference type="GO" id="GO:0009245">
    <property type="term" value="P:lipid A biosynthetic process"/>
    <property type="evidence" value="ECO:0007669"/>
    <property type="project" value="UniProtKB-UniRule"/>
</dbReference>
<evidence type="ECO:0000256" key="1">
    <source>
        <dbReference type="NCBIfam" id="TIGR00325"/>
    </source>
</evidence>
<dbReference type="PANTHER" id="PTHR33694">
    <property type="entry name" value="UDP-3-O-ACYL-N-ACETYLGLUCOSAMINE DEACETYLASE 1, MITOCHONDRIAL-RELATED"/>
    <property type="match status" value="1"/>
</dbReference>
<dbReference type="RefSeq" id="WP_197442051.1">
    <property type="nucleotide sequence ID" value="NZ_CP036267.1"/>
</dbReference>
<dbReference type="GO" id="GO:0016020">
    <property type="term" value="C:membrane"/>
    <property type="evidence" value="ECO:0007669"/>
    <property type="project" value="GOC"/>
</dbReference>
<dbReference type="InterPro" id="IPR020568">
    <property type="entry name" value="Ribosomal_Su5_D2-typ_SF"/>
</dbReference>
<dbReference type="NCBIfam" id="TIGR00325">
    <property type="entry name" value="lpxC"/>
    <property type="match status" value="1"/>
</dbReference>
<dbReference type="AlphaFoldDB" id="A0A517QJE2"/>
<reference evidence="2 3" key="1">
    <citation type="submission" date="2019-02" db="EMBL/GenBank/DDBJ databases">
        <title>Deep-cultivation of Planctomycetes and their phenomic and genomic characterization uncovers novel biology.</title>
        <authorList>
            <person name="Wiegand S."/>
            <person name="Jogler M."/>
            <person name="Boedeker C."/>
            <person name="Pinto D."/>
            <person name="Vollmers J."/>
            <person name="Rivas-Marin E."/>
            <person name="Kohn T."/>
            <person name="Peeters S.H."/>
            <person name="Heuer A."/>
            <person name="Rast P."/>
            <person name="Oberbeckmann S."/>
            <person name="Bunk B."/>
            <person name="Jeske O."/>
            <person name="Meyerdierks A."/>
            <person name="Storesund J.E."/>
            <person name="Kallscheuer N."/>
            <person name="Luecker S."/>
            <person name="Lage O.M."/>
            <person name="Pohl T."/>
            <person name="Merkel B.J."/>
            <person name="Hornburger P."/>
            <person name="Mueller R.-W."/>
            <person name="Bruemmer F."/>
            <person name="Labrenz M."/>
            <person name="Spormann A.M."/>
            <person name="Op den Camp H."/>
            <person name="Overmann J."/>
            <person name="Amann R."/>
            <person name="Jetten M.S.M."/>
            <person name="Mascher T."/>
            <person name="Medema M.H."/>
            <person name="Devos D.P."/>
            <person name="Kaster A.-K."/>
            <person name="Ovreas L."/>
            <person name="Rohde M."/>
            <person name="Galperin M.Y."/>
            <person name="Jogler C."/>
        </authorList>
    </citation>
    <scope>NUCLEOTIDE SEQUENCE [LARGE SCALE GENOMIC DNA]</scope>
    <source>
        <strain evidence="2 3">Mal48</strain>
    </source>
</reference>
<dbReference type="EMBL" id="CP036267">
    <property type="protein sequence ID" value="QDT31746.1"/>
    <property type="molecule type" value="Genomic_DNA"/>
</dbReference>
<dbReference type="Gene3D" id="3.30.230.20">
    <property type="entry name" value="lpxc deacetylase, domain 1"/>
    <property type="match status" value="1"/>
</dbReference>
<gene>
    <name evidence="2" type="primary">lpxC</name>
    <name evidence="2" type="ORF">Mal48_09820</name>
</gene>
<dbReference type="KEGG" id="tpol:Mal48_09820"/>
<dbReference type="GO" id="GO:0103117">
    <property type="term" value="F:UDP-3-O-acyl-N-acetylglucosamine deacetylase activity"/>
    <property type="evidence" value="ECO:0007669"/>
    <property type="project" value="UniProtKB-UniRule"/>
</dbReference>
<dbReference type="PANTHER" id="PTHR33694:SF1">
    <property type="entry name" value="UDP-3-O-ACYL-N-ACETYLGLUCOSAMINE DEACETYLASE 1, MITOCHONDRIAL-RELATED"/>
    <property type="match status" value="1"/>
</dbReference>
<protein>
    <recommendedName>
        <fullName evidence="1">UDP-3-O-acyl-N-acetylglucosamine deacetylase</fullName>
        <ecNumber evidence="1">3.5.1.108</ecNumber>
    </recommendedName>
</protein>
<proteinExistence type="predicted"/>
<dbReference type="InterPro" id="IPR015870">
    <property type="entry name" value="UDP-acyl_N-AcGlcN_deAcase_N"/>
</dbReference>
<evidence type="ECO:0000313" key="3">
    <source>
        <dbReference type="Proteomes" id="UP000315724"/>
    </source>
</evidence>
<dbReference type="InterPro" id="IPR004463">
    <property type="entry name" value="UDP-acyl_GlcNac_deAcase"/>
</dbReference>
<dbReference type="Proteomes" id="UP000315724">
    <property type="component" value="Chromosome"/>
</dbReference>
<name>A0A517QJE2_9PLAN</name>
<dbReference type="Pfam" id="PF03331">
    <property type="entry name" value="LpxC"/>
    <property type="match status" value="1"/>
</dbReference>
<evidence type="ECO:0000313" key="2">
    <source>
        <dbReference type="EMBL" id="QDT31746.1"/>
    </source>
</evidence>
<keyword evidence="3" id="KW-1185">Reference proteome</keyword>